<dbReference type="InterPro" id="IPR001492">
    <property type="entry name" value="Flagellin"/>
</dbReference>
<proteinExistence type="predicted"/>
<dbReference type="PANTHER" id="PTHR42792">
    <property type="entry name" value="FLAGELLIN"/>
    <property type="match status" value="1"/>
</dbReference>
<dbReference type="SUPFAM" id="SSF64518">
    <property type="entry name" value="Phase 1 flagellin"/>
    <property type="match status" value="1"/>
</dbReference>
<sequence length="291" mass="32664">MMRVASFHQFNLNQLNINLIQEKQGKQQLQVSTGKEFSRASENPIKAKQAEIITQAMDKVDQYQKNVNDAKGILETTATILQNTYHLLENVNTEVLKAQNGTYNQDDLDTIAMVIDKNIEQLVSAGNTQHLNRYIFSGEKMLTKPYDFDGTNLTYNGNDNDVKIGVSPYIDTTVMSSGNKFFTDTIKNLVTMRDQIKAGDRVGLAASFKTHQTNMDAALNSIAEVGVRLDGLNVVNEGFISQKNNLEARRMDVEDVDFTKLMVDISATQRTYQATLKATTMMFDSSILNYM</sequence>
<organism evidence="2 3">
    <name type="scientific">Bacillus cereus</name>
    <dbReference type="NCBI Taxonomy" id="1396"/>
    <lineage>
        <taxon>Bacteria</taxon>
        <taxon>Bacillati</taxon>
        <taxon>Bacillota</taxon>
        <taxon>Bacilli</taxon>
        <taxon>Bacillales</taxon>
        <taxon>Bacillaceae</taxon>
        <taxon>Bacillus</taxon>
        <taxon>Bacillus cereus group</taxon>
    </lineage>
</organism>
<dbReference type="GO" id="GO:0071973">
    <property type="term" value="P:bacterial-type flagellum-dependent cell motility"/>
    <property type="evidence" value="ECO:0007669"/>
    <property type="project" value="InterPro"/>
</dbReference>
<protein>
    <submittedName>
        <fullName evidence="2">Flagellar hook-associated protein 3</fullName>
    </submittedName>
</protein>
<dbReference type="Pfam" id="PF00669">
    <property type="entry name" value="Flagellin_N"/>
    <property type="match status" value="1"/>
</dbReference>
<dbReference type="AlphaFoldDB" id="A0A9X6SUL2"/>
<dbReference type="GO" id="GO:0009424">
    <property type="term" value="C:bacterial-type flagellum hook"/>
    <property type="evidence" value="ECO:0007669"/>
    <property type="project" value="InterPro"/>
</dbReference>
<dbReference type="Proteomes" id="UP000219922">
    <property type="component" value="Unassembled WGS sequence"/>
</dbReference>
<dbReference type="PANTHER" id="PTHR42792:SF1">
    <property type="entry name" value="FLAGELLAR HOOK-ASSOCIATED PROTEIN 3"/>
    <property type="match status" value="1"/>
</dbReference>
<dbReference type="NCBIfam" id="TIGR02550">
    <property type="entry name" value="flagell_flgL"/>
    <property type="match status" value="1"/>
</dbReference>
<evidence type="ECO:0000313" key="3">
    <source>
        <dbReference type="Proteomes" id="UP000219922"/>
    </source>
</evidence>
<keyword evidence="2" id="KW-0282">Flagellum</keyword>
<dbReference type="EMBL" id="NVMX01000052">
    <property type="protein sequence ID" value="PDZ95579.1"/>
    <property type="molecule type" value="Genomic_DNA"/>
</dbReference>
<reference evidence="2 3" key="1">
    <citation type="submission" date="2017-09" db="EMBL/GenBank/DDBJ databases">
        <title>Large-scale bioinformatics analysis of Bacillus genomes uncovers conserved roles of natural products in bacterial physiology.</title>
        <authorList>
            <consortium name="Agbiome Team Llc"/>
            <person name="Bleich R.M."/>
            <person name="Grubbs K.J."/>
            <person name="Santa Maria K.C."/>
            <person name="Allen S.E."/>
            <person name="Farag S."/>
            <person name="Shank E.A."/>
            <person name="Bowers A."/>
        </authorList>
    </citation>
    <scope>NUCLEOTIDE SEQUENCE [LARGE SCALE GENOMIC DNA]</scope>
    <source>
        <strain evidence="2 3">AFS092789</strain>
    </source>
</reference>
<comment type="caution">
    <text evidence="2">The sequence shown here is derived from an EMBL/GenBank/DDBJ whole genome shotgun (WGS) entry which is preliminary data.</text>
</comment>
<dbReference type="Gene3D" id="1.20.1330.10">
    <property type="entry name" value="f41 fragment of flagellin, N-terminal domain"/>
    <property type="match status" value="1"/>
</dbReference>
<keyword evidence="2" id="KW-0969">Cilium</keyword>
<dbReference type="InterPro" id="IPR001029">
    <property type="entry name" value="Flagellin_N"/>
</dbReference>
<dbReference type="InterPro" id="IPR013384">
    <property type="entry name" value="Flagell_FlgL"/>
</dbReference>
<name>A0A9X6SUL2_BACCE</name>
<evidence type="ECO:0000313" key="2">
    <source>
        <dbReference type="EMBL" id="PDZ95579.1"/>
    </source>
</evidence>
<dbReference type="GO" id="GO:0005198">
    <property type="term" value="F:structural molecule activity"/>
    <property type="evidence" value="ECO:0007669"/>
    <property type="project" value="InterPro"/>
</dbReference>
<evidence type="ECO:0000259" key="1">
    <source>
        <dbReference type="Pfam" id="PF00669"/>
    </source>
</evidence>
<keyword evidence="2" id="KW-0966">Cell projection</keyword>
<gene>
    <name evidence="2" type="primary">flgL</name>
    <name evidence="2" type="ORF">CON36_27475</name>
</gene>
<accession>A0A9X6SUL2</accession>
<feature type="domain" description="Flagellin N-terminal" evidence="1">
    <location>
        <begin position="13"/>
        <end position="139"/>
    </location>
</feature>